<dbReference type="Gene3D" id="1.10.1200.10">
    <property type="entry name" value="ACP-like"/>
    <property type="match status" value="1"/>
</dbReference>
<dbReference type="InterPro" id="IPR036736">
    <property type="entry name" value="ACP-like_sf"/>
</dbReference>
<organism evidence="1 2">
    <name type="scientific">Microbacterium sediminis</name>
    <dbReference type="NCBI Taxonomy" id="904291"/>
    <lineage>
        <taxon>Bacteria</taxon>
        <taxon>Bacillati</taxon>
        <taxon>Actinomycetota</taxon>
        <taxon>Actinomycetes</taxon>
        <taxon>Micrococcales</taxon>
        <taxon>Microbacteriaceae</taxon>
        <taxon>Microbacterium</taxon>
    </lineage>
</organism>
<dbReference type="InterPro" id="IPR020806">
    <property type="entry name" value="PKS_PP-bd"/>
</dbReference>
<sequence length="91" mass="9764">MTDIDLAPSTATDPTPTAAWLVERIAFYGQTDPAALTPDTPLTELGLDSVYSLTLCGDIEDTFGLPMDVTSLAEYATLRELADGVDERLAR</sequence>
<comment type="caution">
    <text evidence="1">The sequence shown here is derived from an EMBL/GenBank/DDBJ whole genome shotgun (WGS) entry which is preliminary data.</text>
</comment>
<dbReference type="STRING" id="904291.A7J15_01650"/>
<protein>
    <submittedName>
        <fullName evidence="1">Uncharacterized protein</fullName>
    </submittedName>
</protein>
<evidence type="ECO:0000313" key="1">
    <source>
        <dbReference type="EMBL" id="OCG75777.1"/>
    </source>
</evidence>
<accession>A0A1B9NGP3</accession>
<reference evidence="1 2" key="1">
    <citation type="submission" date="2016-05" db="EMBL/GenBank/DDBJ databases">
        <authorList>
            <person name="Lavstsen T."/>
            <person name="Jespersen J.S."/>
        </authorList>
    </citation>
    <scope>NUCLEOTIDE SEQUENCE [LARGE SCALE GENOMIC DNA]</scope>
    <source>
        <strain evidence="1 2">YLB-01</strain>
    </source>
</reference>
<dbReference type="SMART" id="SM00823">
    <property type="entry name" value="PKS_PP"/>
    <property type="match status" value="1"/>
</dbReference>
<name>A0A1B9NGP3_9MICO</name>
<dbReference type="OrthoDB" id="9023404at2"/>
<dbReference type="Proteomes" id="UP000093355">
    <property type="component" value="Unassembled WGS sequence"/>
</dbReference>
<gene>
    <name evidence="1" type="ORF">A7J15_01650</name>
</gene>
<dbReference type="RefSeq" id="WP_067023378.1">
    <property type="nucleotide sequence ID" value="NZ_CP038256.1"/>
</dbReference>
<dbReference type="PROSITE" id="PS50075">
    <property type="entry name" value="CARRIER"/>
    <property type="match status" value="1"/>
</dbReference>
<proteinExistence type="predicted"/>
<dbReference type="Pfam" id="PF00550">
    <property type="entry name" value="PP-binding"/>
    <property type="match status" value="1"/>
</dbReference>
<dbReference type="SMART" id="SM01294">
    <property type="entry name" value="PKS_PP_betabranch"/>
    <property type="match status" value="1"/>
</dbReference>
<dbReference type="AlphaFoldDB" id="A0A1B9NGP3"/>
<dbReference type="InterPro" id="IPR009081">
    <property type="entry name" value="PP-bd_ACP"/>
</dbReference>
<dbReference type="SUPFAM" id="SSF47336">
    <property type="entry name" value="ACP-like"/>
    <property type="match status" value="1"/>
</dbReference>
<evidence type="ECO:0000313" key="2">
    <source>
        <dbReference type="Proteomes" id="UP000093355"/>
    </source>
</evidence>
<keyword evidence="2" id="KW-1185">Reference proteome</keyword>
<dbReference type="GO" id="GO:0031177">
    <property type="term" value="F:phosphopantetheine binding"/>
    <property type="evidence" value="ECO:0007669"/>
    <property type="project" value="InterPro"/>
</dbReference>
<dbReference type="EMBL" id="LXMD01000012">
    <property type="protein sequence ID" value="OCG75777.1"/>
    <property type="molecule type" value="Genomic_DNA"/>
</dbReference>